<proteinExistence type="predicted"/>
<gene>
    <name evidence="1" type="ORF">SSRG_01416</name>
</gene>
<evidence type="ECO:0000313" key="1">
    <source>
        <dbReference type="EMBL" id="EFL38612.1"/>
    </source>
</evidence>
<dbReference type="Proteomes" id="UP000002968">
    <property type="component" value="Unassembled WGS sequence"/>
</dbReference>
<dbReference type="EMBL" id="GG657758">
    <property type="protein sequence ID" value="EFL38612.1"/>
    <property type="molecule type" value="Genomic_DNA"/>
</dbReference>
<dbReference type="AlphaFoldDB" id="D9XQR1"/>
<organism evidence="1 2">
    <name type="scientific">Streptomyces griseoflavus Tu4000</name>
    <dbReference type="NCBI Taxonomy" id="467200"/>
    <lineage>
        <taxon>Bacteria</taxon>
        <taxon>Bacillati</taxon>
        <taxon>Actinomycetota</taxon>
        <taxon>Actinomycetes</taxon>
        <taxon>Kitasatosporales</taxon>
        <taxon>Streptomycetaceae</taxon>
        <taxon>Streptomyces</taxon>
    </lineage>
</organism>
<sequence>MSRCAGVPGSHSRDLPTRATDAVVLEAGELPRGCSVLTAEEIQMAIHSKTSTRMSGGTERVAGFL</sequence>
<reference evidence="1" key="1">
    <citation type="submission" date="2009-02" db="EMBL/GenBank/DDBJ databases">
        <title>Annotation of Streptomyces griseoflavus strain Tu4000.</title>
        <authorList>
            <consortium name="The Broad Institute Genome Sequencing Platform"/>
            <consortium name="Broad Institute Microbial Sequencing Center"/>
            <person name="Fischbach M."/>
            <person name="Godfrey P."/>
            <person name="Ward D."/>
            <person name="Young S."/>
            <person name="Zeng Q."/>
            <person name="Koehrsen M."/>
            <person name="Alvarado L."/>
            <person name="Berlin A.M."/>
            <person name="Bochicchio J."/>
            <person name="Borenstein D."/>
            <person name="Chapman S.B."/>
            <person name="Chen Z."/>
            <person name="Engels R."/>
            <person name="Freedman E."/>
            <person name="Gellesch M."/>
            <person name="Goldberg J."/>
            <person name="Griggs A."/>
            <person name="Gujja S."/>
            <person name="Heilman E.R."/>
            <person name="Heiman D.I."/>
            <person name="Hepburn T.A."/>
            <person name="Howarth C."/>
            <person name="Jen D."/>
            <person name="Larson L."/>
            <person name="Lewis B."/>
            <person name="Mehta T."/>
            <person name="Park D."/>
            <person name="Pearson M."/>
            <person name="Richards J."/>
            <person name="Roberts A."/>
            <person name="Saif S."/>
            <person name="Shea T.D."/>
            <person name="Shenoy N."/>
            <person name="Sisk P."/>
            <person name="Stolte C."/>
            <person name="Sykes S.N."/>
            <person name="Thomson T."/>
            <person name="Walk T."/>
            <person name="White J."/>
            <person name="Yandava C."/>
            <person name="Straight P."/>
            <person name="Clardy J."/>
            <person name="Hung D."/>
            <person name="Kolter R."/>
            <person name="Mekalanos J."/>
            <person name="Walker S."/>
            <person name="Walsh C.T."/>
            <person name="Wieland-Brown L.C."/>
            <person name="Haas B."/>
            <person name="Nusbaum C."/>
            <person name="Birren B."/>
        </authorList>
    </citation>
    <scope>NUCLEOTIDE SEQUENCE [LARGE SCALE GENOMIC DNA]</scope>
    <source>
        <strain evidence="1">Tu4000</strain>
    </source>
</reference>
<protein>
    <submittedName>
        <fullName evidence="1">Uncharacterized protein</fullName>
    </submittedName>
</protein>
<dbReference type="HOGENOM" id="CLU_2847950_0_0_11"/>
<keyword evidence="2" id="KW-1185">Reference proteome</keyword>
<accession>D9XQR1</accession>
<evidence type="ECO:0000313" key="2">
    <source>
        <dbReference type="Proteomes" id="UP000002968"/>
    </source>
</evidence>
<name>D9XQR1_9ACTN</name>